<proteinExistence type="predicted"/>
<sequence>MQSQREVKGEELLEIIDAIYYINEAMKVVMSYDDEAYEYLTKARESLIYYLISQVKDYE</sequence>
<dbReference type="GeneID" id="7798054"/>
<evidence type="ECO:0000313" key="1">
    <source>
        <dbReference type="EMBL" id="ACP36072.1"/>
    </source>
</evidence>
<gene>
    <name evidence="1" type="ordered locus">LS215_2080</name>
</gene>
<dbReference type="AlphaFoldDB" id="C3MIY5"/>
<dbReference type="KEGG" id="sis:LS215_2080"/>
<dbReference type="OrthoDB" id="40642at2157"/>
<dbReference type="EMBL" id="CP001399">
    <property type="protein sequence ID" value="ACP36072.1"/>
    <property type="molecule type" value="Genomic_DNA"/>
</dbReference>
<dbReference type="Proteomes" id="UP000001747">
    <property type="component" value="Chromosome"/>
</dbReference>
<dbReference type="HOGENOM" id="CLU_2985846_0_0_2"/>
<reference evidence="1 2" key="1">
    <citation type="journal article" date="2009" name="Proc. Natl. Acad. Sci. U.S.A.">
        <title>Biogeography of the Sulfolobus islandicus pan-genome.</title>
        <authorList>
            <person name="Reno M.L."/>
            <person name="Held N.L."/>
            <person name="Fields C.J."/>
            <person name="Burke P.V."/>
            <person name="Whitaker R.J."/>
        </authorList>
    </citation>
    <scope>NUCLEOTIDE SEQUENCE [LARGE SCALE GENOMIC DNA]</scope>
    <source>
        <strain evidence="2">L.S.2.15 / Lassen #1</strain>
    </source>
</reference>
<dbReference type="RefSeq" id="WP_012714076.1">
    <property type="nucleotide sequence ID" value="NC_012589.1"/>
</dbReference>
<name>C3MIY5_SACI2</name>
<protein>
    <submittedName>
        <fullName evidence="1">Uncharacterized protein</fullName>
    </submittedName>
</protein>
<organism evidence="1 2">
    <name type="scientific">Saccharolobus islandicus (strain L.S.2.15 / Lassen #1)</name>
    <name type="common">Sulfolobus islandicus</name>
    <dbReference type="NCBI Taxonomy" id="429572"/>
    <lineage>
        <taxon>Archaea</taxon>
        <taxon>Thermoproteota</taxon>
        <taxon>Thermoprotei</taxon>
        <taxon>Sulfolobales</taxon>
        <taxon>Sulfolobaceae</taxon>
        <taxon>Saccharolobus</taxon>
    </lineage>
</organism>
<accession>C3MIY5</accession>
<evidence type="ECO:0000313" key="2">
    <source>
        <dbReference type="Proteomes" id="UP000001747"/>
    </source>
</evidence>